<dbReference type="HOGENOM" id="CLU_055432_2_1_6"/>
<comment type="similarity">
    <text evidence="1">Belongs to the methyltransferase superfamily. L-isoaspartyl/D-aspartyl protein methyltransferase family.</text>
</comment>
<evidence type="ECO:0000256" key="3">
    <source>
        <dbReference type="ARBA" id="ARBA00030757"/>
    </source>
</evidence>
<dbReference type="OrthoDB" id="9810066at2"/>
<evidence type="ECO:0000256" key="2">
    <source>
        <dbReference type="ARBA" id="ARBA00013346"/>
    </source>
</evidence>
<dbReference type="RefSeq" id="WP_062537157.1">
    <property type="nucleotide sequence ID" value="NZ_DF970216.1"/>
</dbReference>
<dbReference type="GO" id="GO:0005737">
    <property type="term" value="C:cytoplasm"/>
    <property type="evidence" value="ECO:0007669"/>
    <property type="project" value="TreeGrafter"/>
</dbReference>
<dbReference type="GO" id="GO:0032259">
    <property type="term" value="P:methylation"/>
    <property type="evidence" value="ECO:0007669"/>
    <property type="project" value="UniProtKB-KW"/>
</dbReference>
<dbReference type="EMBL" id="DF952431">
    <property type="protein sequence ID" value="GAN45915.1"/>
    <property type="molecule type" value="Genomic_DNA"/>
</dbReference>
<evidence type="ECO:0000256" key="1">
    <source>
        <dbReference type="ARBA" id="ARBA00005369"/>
    </source>
</evidence>
<dbReference type="CDD" id="cd02440">
    <property type="entry name" value="AdoMet_MTases"/>
    <property type="match status" value="1"/>
</dbReference>
<dbReference type="AlphaFoldDB" id="A0A0U1PC90"/>
<dbReference type="PANTHER" id="PTHR11579">
    <property type="entry name" value="PROTEIN-L-ISOASPARTATE O-METHYLTRANSFERASE"/>
    <property type="match status" value="1"/>
</dbReference>
<dbReference type="InterPro" id="IPR029063">
    <property type="entry name" value="SAM-dependent_MTases_sf"/>
</dbReference>
<protein>
    <recommendedName>
        <fullName evidence="2">Protein-L-isoaspartate O-methyltransferase</fullName>
    </recommendedName>
    <alternativeName>
        <fullName evidence="3">Protein L-isoaspartyl methyltransferase</fullName>
    </alternativeName>
</protein>
<dbReference type="Pfam" id="PF01135">
    <property type="entry name" value="PCMT"/>
    <property type="match status" value="1"/>
</dbReference>
<reference evidence="4" key="1">
    <citation type="submission" date="2015-03" db="EMBL/GenBank/DDBJ databases">
        <title>Draft genome sequence of Mizugakiibacter sediminis skMP5.</title>
        <authorList>
            <person name="Watanabe T."/>
            <person name="Kojima H."/>
            <person name="Fukui M."/>
        </authorList>
    </citation>
    <scope>NUCLEOTIDE SEQUENCE</scope>
    <source>
        <strain evidence="4">SkMP5</strain>
    </source>
</reference>
<dbReference type="Gene3D" id="3.40.50.150">
    <property type="entry name" value="Vaccinia Virus protein VP39"/>
    <property type="match status" value="1"/>
</dbReference>
<dbReference type="PANTHER" id="PTHR11579:SF18">
    <property type="entry name" value="PROTEIN-L-ISOASPARTATE O-METHYLTRANSFERASE"/>
    <property type="match status" value="1"/>
</dbReference>
<keyword evidence="4" id="KW-0808">Transferase</keyword>
<name>A0A0U1PC90_9GAMM</name>
<accession>A0A0U1PC90</accession>
<sequence>MSIDLELARQNMVTNQVRPWEVLDANVLDALAAVPREEFVPSGYRNLAFADIALPLGHGETMMKPVVEGRMLQALELTKSDGVLEIGTGSGFITACLARLAGEVVSVDMHADFVEAARARLATLGIGNAGVAVAEAVQGYEPNRQFDAIAVTGAVYALPERFRRWLKPGGRLFVVRGESPVMQAVLMRHEADGRFSEEILFETDLTYLANAAPPKRFVL</sequence>
<gene>
    <name evidence="4" type="ORF">MBSD_2500</name>
</gene>
<keyword evidence="4" id="KW-0489">Methyltransferase</keyword>
<proteinExistence type="inferred from homology"/>
<evidence type="ECO:0000313" key="4">
    <source>
        <dbReference type="EMBL" id="GAN45915.1"/>
    </source>
</evidence>
<dbReference type="GO" id="GO:0004719">
    <property type="term" value="F:protein-L-isoaspartate (D-aspartate) O-methyltransferase activity"/>
    <property type="evidence" value="ECO:0007669"/>
    <property type="project" value="InterPro"/>
</dbReference>
<dbReference type="SUPFAM" id="SSF53335">
    <property type="entry name" value="S-adenosyl-L-methionine-dependent methyltransferases"/>
    <property type="match status" value="1"/>
</dbReference>
<dbReference type="InterPro" id="IPR000682">
    <property type="entry name" value="PCMT"/>
</dbReference>
<organism evidence="4">
    <name type="scientific">Mizugakiibacter sediminis</name>
    <dbReference type="NCBI Taxonomy" id="1475481"/>
    <lineage>
        <taxon>Bacteria</taxon>
        <taxon>Pseudomonadati</taxon>
        <taxon>Pseudomonadota</taxon>
        <taxon>Gammaproteobacteria</taxon>
        <taxon>Lysobacterales</taxon>
        <taxon>Rhodanobacteraceae</taxon>
        <taxon>Mizugakiibacter</taxon>
    </lineage>
</organism>